<evidence type="ECO:0000313" key="3">
    <source>
        <dbReference type="EMBL" id="VBB15875.1"/>
    </source>
</evidence>
<gene>
    <name evidence="3" type="ORF">BSTAB16_6073</name>
</gene>
<feature type="chain" id="PRO_5042501734" description="Lipoprotein" evidence="2">
    <location>
        <begin position="37"/>
        <end position="126"/>
    </location>
</feature>
<evidence type="ECO:0000256" key="2">
    <source>
        <dbReference type="SAM" id="SignalP"/>
    </source>
</evidence>
<keyword evidence="2" id="KW-0732">Signal</keyword>
<organism evidence="3 4">
    <name type="scientific">Burkholderia stabilis</name>
    <dbReference type="NCBI Taxonomy" id="95485"/>
    <lineage>
        <taxon>Bacteria</taxon>
        <taxon>Pseudomonadati</taxon>
        <taxon>Pseudomonadota</taxon>
        <taxon>Betaproteobacteria</taxon>
        <taxon>Burkholderiales</taxon>
        <taxon>Burkholderiaceae</taxon>
        <taxon>Burkholderia</taxon>
        <taxon>Burkholderia cepacia complex</taxon>
    </lineage>
</organism>
<dbReference type="EMBL" id="LR025743">
    <property type="protein sequence ID" value="VBB15875.1"/>
    <property type="molecule type" value="Genomic_DNA"/>
</dbReference>
<evidence type="ECO:0008006" key="5">
    <source>
        <dbReference type="Google" id="ProtNLM"/>
    </source>
</evidence>
<dbReference type="AlphaFoldDB" id="A0AAJ5NCV9"/>
<proteinExistence type="predicted"/>
<sequence length="126" mass="12652">MTIRPTARDAGSLVRIIALSAATATALMTTLPAAFAQASAPVTSSVFVHQPYDTGNSAINENFQYIAHPPIRPVAASAPTAVHGSHRGRRGQAGTTSAAGGGGNNTAAVPLPTMPADTPANPPVSQ</sequence>
<name>A0AAJ5NCV9_9BURK</name>
<keyword evidence="4" id="KW-1185">Reference proteome</keyword>
<protein>
    <recommendedName>
        <fullName evidence="5">Lipoprotein</fullName>
    </recommendedName>
</protein>
<evidence type="ECO:0000313" key="4">
    <source>
        <dbReference type="Proteomes" id="UP000268684"/>
    </source>
</evidence>
<dbReference type="Proteomes" id="UP000268684">
    <property type="component" value="Chromosome II"/>
</dbReference>
<dbReference type="GeneID" id="71058494"/>
<reference evidence="3 4" key="1">
    <citation type="submission" date="2017-11" db="EMBL/GenBank/DDBJ databases">
        <authorList>
            <person name="Seth-Smith MB H."/>
        </authorList>
    </citation>
    <scope>NUCLEOTIDE SEQUENCE [LARGE SCALE GENOMIC DNA]</scope>
    <source>
        <strain evidence="3">E</strain>
    </source>
</reference>
<feature type="region of interest" description="Disordered" evidence="1">
    <location>
        <begin position="76"/>
        <end position="126"/>
    </location>
</feature>
<evidence type="ECO:0000256" key="1">
    <source>
        <dbReference type="SAM" id="MobiDB-lite"/>
    </source>
</evidence>
<feature type="signal peptide" evidence="2">
    <location>
        <begin position="1"/>
        <end position="36"/>
    </location>
</feature>
<accession>A0AAJ5NCV9</accession>
<dbReference type="RefSeq" id="WP_163012987.1">
    <property type="nucleotide sequence ID" value="NZ_LR025743.1"/>
</dbReference>